<accession>A0A9W8CIH7</accession>
<protein>
    <submittedName>
        <fullName evidence="2">Uncharacterized protein</fullName>
    </submittedName>
</protein>
<dbReference type="Proteomes" id="UP001145021">
    <property type="component" value="Unassembled WGS sequence"/>
</dbReference>
<dbReference type="SUPFAM" id="SSF53474">
    <property type="entry name" value="alpha/beta-Hydrolases"/>
    <property type="match status" value="1"/>
</dbReference>
<evidence type="ECO:0000313" key="3">
    <source>
        <dbReference type="Proteomes" id="UP001145021"/>
    </source>
</evidence>
<evidence type="ECO:0000256" key="1">
    <source>
        <dbReference type="SAM" id="MobiDB-lite"/>
    </source>
</evidence>
<keyword evidence="3" id="KW-1185">Reference proteome</keyword>
<name>A0A9W8CIH7_9FUNG</name>
<proteinExistence type="predicted"/>
<dbReference type="InterPro" id="IPR029058">
    <property type="entry name" value="AB_hydrolase_fold"/>
</dbReference>
<dbReference type="AlphaFoldDB" id="A0A9W8CIH7"/>
<feature type="region of interest" description="Disordered" evidence="1">
    <location>
        <begin position="152"/>
        <end position="174"/>
    </location>
</feature>
<sequence length="427" mass="47629">MTLSTEHIRTAECLSQTTKKDTFCRSDGLFKKHPRRRFVPHNVDSTATIQYAFDSTSNFPRPFLNDTPRFHSSFDPSIRHLPCVLFLHGSDPGGFDVARWMAGGLSHVHQLRNPLMPGQFGTYSVYNVQQRSQSYSDAPALDLADPAWPRVSSGLSTGEAAASQSPRSRFSEPMPPLGLLSLSRPGYLESTSIDAYTTLSAQAASITQLVENLRVPSLHIIAHGVAALVALEMASLAGFRNRVRSISLIDGQLSPPKRSQRLSERLALMGPEWARTRAAYNALARTATDDYFKQMISEIFGAESVAEIEDDPAMARLYEGVGVFFTHWNMRKPGVLSDLLMWDRLDRKTWSMVKAPILSITSTRQPYAGRDDEFSREAQTKEDLVRAALVSTRSKPEFARLFGSGKMLYPLARVSKMCLDHVYKHLS</sequence>
<dbReference type="EMBL" id="JANBOH010000113">
    <property type="protein sequence ID" value="KAJ1645292.1"/>
    <property type="molecule type" value="Genomic_DNA"/>
</dbReference>
<reference evidence="2" key="1">
    <citation type="submission" date="2022-07" db="EMBL/GenBank/DDBJ databases">
        <title>Phylogenomic reconstructions and comparative analyses of Kickxellomycotina fungi.</title>
        <authorList>
            <person name="Reynolds N.K."/>
            <person name="Stajich J.E."/>
            <person name="Barry K."/>
            <person name="Grigoriev I.V."/>
            <person name="Crous P."/>
            <person name="Smith M.E."/>
        </authorList>
    </citation>
    <scope>NUCLEOTIDE SEQUENCE</scope>
    <source>
        <strain evidence="2">NBRC 105413</strain>
    </source>
</reference>
<gene>
    <name evidence="2" type="ORF">LPJ64_003102</name>
</gene>
<comment type="caution">
    <text evidence="2">The sequence shown here is derived from an EMBL/GenBank/DDBJ whole genome shotgun (WGS) entry which is preliminary data.</text>
</comment>
<evidence type="ECO:0000313" key="2">
    <source>
        <dbReference type="EMBL" id="KAJ1645292.1"/>
    </source>
</evidence>
<dbReference type="Gene3D" id="3.40.50.1820">
    <property type="entry name" value="alpha/beta hydrolase"/>
    <property type="match status" value="1"/>
</dbReference>
<organism evidence="2 3">
    <name type="scientific">Coemansia asiatica</name>
    <dbReference type="NCBI Taxonomy" id="1052880"/>
    <lineage>
        <taxon>Eukaryota</taxon>
        <taxon>Fungi</taxon>
        <taxon>Fungi incertae sedis</taxon>
        <taxon>Zoopagomycota</taxon>
        <taxon>Kickxellomycotina</taxon>
        <taxon>Kickxellomycetes</taxon>
        <taxon>Kickxellales</taxon>
        <taxon>Kickxellaceae</taxon>
        <taxon>Coemansia</taxon>
    </lineage>
</organism>